<organism evidence="1 2">
    <name type="scientific">Ancylomarina subtilis</name>
    <dbReference type="NCBI Taxonomy" id="1639035"/>
    <lineage>
        <taxon>Bacteria</taxon>
        <taxon>Pseudomonadati</taxon>
        <taxon>Bacteroidota</taxon>
        <taxon>Bacteroidia</taxon>
        <taxon>Marinilabiliales</taxon>
        <taxon>Marinifilaceae</taxon>
        <taxon>Ancylomarina</taxon>
    </lineage>
</organism>
<sequence>MKRTFRMIKEVNFIALRNELSLATIAFEKDIDTYKVYFNSHENYEDFKNYLSQLYFEFVNDLRSYISQLSSDSEKIIYLKMLQHIFELLKEQIGDQPNIEQLPGNTRIVSKVNSTVSCVYVDPNDLSRLVKYFKFQKKIIKKLIKLIKNYREQYSNCLSSICTKNNSNNDCDQRSYARFMRLKNEISGIESIPDKIDYLKKTRRQFESEFIKKGDDFYGSPLSLYFETTLDCLKDLSHLNEKSSIKTSNIKWKANTADFLELALALDQSNSFERKDGGELSRKELISQLSCFFNMDQISEHESRIHKISTRLNNTSFLQKLISAIDIFSLRDKN</sequence>
<gene>
    <name evidence="1" type="ORF">EV201_3138</name>
</gene>
<proteinExistence type="predicted"/>
<reference evidence="1 2" key="1">
    <citation type="submission" date="2019-02" db="EMBL/GenBank/DDBJ databases">
        <title>Genomic Encyclopedia of Type Strains, Phase IV (KMG-IV): sequencing the most valuable type-strain genomes for metagenomic binning, comparative biology and taxonomic classification.</title>
        <authorList>
            <person name="Goeker M."/>
        </authorList>
    </citation>
    <scope>NUCLEOTIDE SEQUENCE [LARGE SCALE GENOMIC DNA]</scope>
    <source>
        <strain evidence="1 2">DSM 28825</strain>
    </source>
</reference>
<evidence type="ECO:0000313" key="2">
    <source>
        <dbReference type="Proteomes" id="UP000293562"/>
    </source>
</evidence>
<evidence type="ECO:0000313" key="1">
    <source>
        <dbReference type="EMBL" id="RZT91324.1"/>
    </source>
</evidence>
<dbReference type="AlphaFoldDB" id="A0A4Q7V658"/>
<keyword evidence="2" id="KW-1185">Reference proteome</keyword>
<dbReference type="EMBL" id="SHKN01000005">
    <property type="protein sequence ID" value="RZT91324.1"/>
    <property type="molecule type" value="Genomic_DNA"/>
</dbReference>
<accession>A0A4Q7V658</accession>
<name>A0A4Q7V658_9BACT</name>
<comment type="caution">
    <text evidence="1">The sequence shown here is derived from an EMBL/GenBank/DDBJ whole genome shotgun (WGS) entry which is preliminary data.</text>
</comment>
<dbReference type="Proteomes" id="UP000293562">
    <property type="component" value="Unassembled WGS sequence"/>
</dbReference>
<evidence type="ECO:0008006" key="3">
    <source>
        <dbReference type="Google" id="ProtNLM"/>
    </source>
</evidence>
<protein>
    <recommendedName>
        <fullName evidence="3">RteC protein</fullName>
    </recommendedName>
</protein>